<feature type="transmembrane region" description="Helical" evidence="1">
    <location>
        <begin position="180"/>
        <end position="201"/>
    </location>
</feature>
<keyword evidence="3" id="KW-1185">Reference proteome</keyword>
<feature type="transmembrane region" description="Helical" evidence="1">
    <location>
        <begin position="7"/>
        <end position="26"/>
    </location>
</feature>
<gene>
    <name evidence="2" type="ORF">ERX27_03755</name>
</gene>
<organism evidence="2 3">
    <name type="scientific">Macrococcus brunensis</name>
    <dbReference type="NCBI Taxonomy" id="198483"/>
    <lineage>
        <taxon>Bacteria</taxon>
        <taxon>Bacillati</taxon>
        <taxon>Bacillota</taxon>
        <taxon>Bacilli</taxon>
        <taxon>Bacillales</taxon>
        <taxon>Staphylococcaceae</taxon>
        <taxon>Macrococcus</taxon>
    </lineage>
</organism>
<dbReference type="InterPro" id="IPR021509">
    <property type="entry name" value="DUF3169"/>
</dbReference>
<evidence type="ECO:0000256" key="1">
    <source>
        <dbReference type="SAM" id="Phobius"/>
    </source>
</evidence>
<dbReference type="Pfam" id="PF11368">
    <property type="entry name" value="DUF3169"/>
    <property type="match status" value="1"/>
</dbReference>
<sequence length="233" mass="26660">MKNTWKWFIIGGLAGGLIGILGSFGIDMVKYLNAYYPLQLRLVVSSILLLLLVISLITAFSYYKETKKLLSKEQSDEENIRLIDIYNKSSLYASLGLPLTLLWLTSSLMFFESFLLLITIVGLFFIFFTTYLCRALIKLLPQIYNGDYEYDAERKDMNRIWINSMDEGERLITLQSLFNCYASLIFIAVFSMLILCGYSVVSNNSQLPGIFLIGIMIAASSFVYYRTAAKYNR</sequence>
<comment type="caution">
    <text evidence="2">The sequence shown here is derived from an EMBL/GenBank/DDBJ whole genome shotgun (WGS) entry which is preliminary data.</text>
</comment>
<keyword evidence="1" id="KW-0812">Transmembrane</keyword>
<feature type="transmembrane region" description="Helical" evidence="1">
    <location>
        <begin position="38"/>
        <end position="63"/>
    </location>
</feature>
<dbReference type="EMBL" id="SCWA01000005">
    <property type="protein sequence ID" value="TDL98263.1"/>
    <property type="molecule type" value="Genomic_DNA"/>
</dbReference>
<feature type="transmembrane region" description="Helical" evidence="1">
    <location>
        <begin position="114"/>
        <end position="133"/>
    </location>
</feature>
<dbReference type="Proteomes" id="UP000295310">
    <property type="component" value="Unassembled WGS sequence"/>
</dbReference>
<evidence type="ECO:0000313" key="3">
    <source>
        <dbReference type="Proteomes" id="UP000295310"/>
    </source>
</evidence>
<evidence type="ECO:0000313" key="2">
    <source>
        <dbReference type="EMBL" id="TDL98263.1"/>
    </source>
</evidence>
<name>A0A4R6BEV7_9STAP</name>
<feature type="transmembrane region" description="Helical" evidence="1">
    <location>
        <begin position="91"/>
        <end position="108"/>
    </location>
</feature>
<keyword evidence="1" id="KW-1133">Transmembrane helix</keyword>
<protein>
    <submittedName>
        <fullName evidence="2">DUF3169 family protein</fullName>
    </submittedName>
</protein>
<proteinExistence type="predicted"/>
<dbReference type="AlphaFoldDB" id="A0A4R6BEV7"/>
<accession>A0A4R6BEV7</accession>
<dbReference type="RefSeq" id="WP_133431502.1">
    <property type="nucleotide sequence ID" value="NZ_SCWA01000005.1"/>
</dbReference>
<dbReference type="OrthoDB" id="2414543at2"/>
<feature type="transmembrane region" description="Helical" evidence="1">
    <location>
        <begin position="207"/>
        <end position="225"/>
    </location>
</feature>
<keyword evidence="1" id="KW-0472">Membrane</keyword>
<reference evidence="2 3" key="1">
    <citation type="submission" date="2019-01" db="EMBL/GenBank/DDBJ databases">
        <title>Draft genome sequences of the type strains of six Macrococcus species.</title>
        <authorList>
            <person name="Mazhar S."/>
            <person name="Altermann E."/>
            <person name="Hill C."/>
            <person name="Mcauliffe O."/>
        </authorList>
    </citation>
    <scope>NUCLEOTIDE SEQUENCE [LARGE SCALE GENOMIC DNA]</scope>
    <source>
        <strain evidence="2 3">CCM4811</strain>
    </source>
</reference>